<dbReference type="KEGG" id="hms:HMU03250"/>
<dbReference type="AlphaFoldDB" id="D3UGG6"/>
<feature type="binding site" evidence="14">
    <location>
        <position position="65"/>
    </location>
    <ligand>
        <name>FMN</name>
        <dbReference type="ChEBI" id="CHEBI:58210"/>
    </ligand>
</feature>
<evidence type="ECO:0000256" key="7">
    <source>
        <dbReference type="ARBA" id="ARBA00022857"/>
    </source>
</evidence>
<keyword evidence="8" id="KW-0694">RNA-binding</keyword>
<evidence type="ECO:0000256" key="4">
    <source>
        <dbReference type="ARBA" id="ARBA00022630"/>
    </source>
</evidence>
<dbReference type="InterPro" id="IPR001269">
    <property type="entry name" value="DUS_fam"/>
</dbReference>
<feature type="binding site" evidence="14">
    <location>
        <begin position="220"/>
        <end position="221"/>
    </location>
    <ligand>
        <name>FMN</name>
        <dbReference type="ChEBI" id="CHEBI:58210"/>
    </ligand>
</feature>
<dbReference type="Pfam" id="PF01207">
    <property type="entry name" value="Dus"/>
    <property type="match status" value="1"/>
</dbReference>
<evidence type="ECO:0000256" key="3">
    <source>
        <dbReference type="ARBA" id="ARBA00022555"/>
    </source>
</evidence>
<dbReference type="Gene3D" id="1.10.1200.80">
    <property type="entry name" value="Putative flavin oxidoreducatase, domain 2"/>
    <property type="match status" value="1"/>
</dbReference>
<accession>D3UGG6</accession>
<dbReference type="EMBL" id="FN555004">
    <property type="protein sequence ID" value="CBG39587.1"/>
    <property type="molecule type" value="Genomic_DNA"/>
</dbReference>
<keyword evidence="3" id="KW-0820">tRNA-binding</keyword>
<keyword evidence="5 12" id="KW-0288">FMN</keyword>
<dbReference type="PANTHER" id="PTHR45846">
    <property type="entry name" value="TRNA-DIHYDROURIDINE(47) SYNTHASE [NAD(P)(+)]-LIKE"/>
    <property type="match status" value="1"/>
</dbReference>
<comment type="catalytic activity">
    <reaction evidence="10">
        <text>a 5,6-dihydrouridine in tRNA + NADP(+) = a uridine in tRNA + NADPH + H(+)</text>
        <dbReference type="Rhea" id="RHEA:23624"/>
        <dbReference type="Rhea" id="RHEA-COMP:13339"/>
        <dbReference type="Rhea" id="RHEA-COMP:13887"/>
        <dbReference type="ChEBI" id="CHEBI:15378"/>
        <dbReference type="ChEBI" id="CHEBI:57783"/>
        <dbReference type="ChEBI" id="CHEBI:58349"/>
        <dbReference type="ChEBI" id="CHEBI:65315"/>
        <dbReference type="ChEBI" id="CHEBI:74443"/>
    </reaction>
</comment>
<dbReference type="SUPFAM" id="SSF51395">
    <property type="entry name" value="FMN-linked oxidoreductases"/>
    <property type="match status" value="1"/>
</dbReference>
<dbReference type="eggNOG" id="COG0042">
    <property type="taxonomic scope" value="Bacteria"/>
</dbReference>
<reference evidence="16 17" key="1">
    <citation type="journal article" date="2010" name="BMC Genomics">
        <title>Comparative genomics and proteomics of Helicobacter mustelae, an ulcerogenic and carcinogenic gastric pathogen.</title>
        <authorList>
            <person name="O'Toole P.W."/>
            <person name="Snelling W.J."/>
            <person name="Canchaya C."/>
            <person name="Forde B.M."/>
            <person name="Hardie K.R."/>
            <person name="Josenhans C."/>
            <person name="Graham R.L.J."/>
            <person name="McMullan G."/>
            <person name="Parkhill J."/>
            <person name="Belda E."/>
            <person name="Bentley S.D."/>
        </authorList>
    </citation>
    <scope>NUCLEOTIDE SEQUENCE [LARGE SCALE GENOMIC DNA]</scope>
    <source>
        <strain evidence="17">ATCC 43772 / LMG 18044 / NCTC 12198 / 12198</strain>
    </source>
</reference>
<feature type="binding site" evidence="14">
    <location>
        <position position="164"/>
    </location>
    <ligand>
        <name>FMN</name>
        <dbReference type="ChEBI" id="CHEBI:58210"/>
    </ligand>
</feature>
<organism evidence="16 17">
    <name type="scientific">Helicobacter mustelae (strain ATCC 43772 / CCUG 25715 / CIP 103759 / LMG 18044 / NCTC 12198 / R85-136P)</name>
    <name type="common">Campylobacter mustelae</name>
    <dbReference type="NCBI Taxonomy" id="679897"/>
    <lineage>
        <taxon>Bacteria</taxon>
        <taxon>Pseudomonadati</taxon>
        <taxon>Campylobacterota</taxon>
        <taxon>Epsilonproteobacteria</taxon>
        <taxon>Campylobacterales</taxon>
        <taxon>Helicobacteraceae</taxon>
        <taxon>Helicobacter</taxon>
    </lineage>
</organism>
<evidence type="ECO:0000256" key="10">
    <source>
        <dbReference type="ARBA" id="ARBA00048205"/>
    </source>
</evidence>
<keyword evidence="7" id="KW-0521">NADP</keyword>
<evidence type="ECO:0000256" key="13">
    <source>
        <dbReference type="PIRSR" id="PIRSR006621-1"/>
    </source>
</evidence>
<dbReference type="PIRSF" id="PIRSF006621">
    <property type="entry name" value="Dus"/>
    <property type="match status" value="1"/>
</dbReference>
<evidence type="ECO:0000256" key="11">
    <source>
        <dbReference type="ARBA" id="ARBA00048802"/>
    </source>
</evidence>
<evidence type="ECO:0000313" key="17">
    <source>
        <dbReference type="Proteomes" id="UP000001522"/>
    </source>
</evidence>
<dbReference type="Proteomes" id="UP000001522">
    <property type="component" value="Chromosome"/>
</dbReference>
<dbReference type="PANTHER" id="PTHR45846:SF1">
    <property type="entry name" value="TRNA-DIHYDROURIDINE(47) SYNTHASE [NAD(P)(+)]-LIKE"/>
    <property type="match status" value="1"/>
</dbReference>
<dbReference type="HOGENOM" id="CLU_013299_0_1_7"/>
<keyword evidence="4 12" id="KW-0285">Flavoprotein</keyword>
<comment type="function">
    <text evidence="2 12">Catalyzes the synthesis of 5,6-dihydrouridine (D), a modified base found in the D-loop of most tRNAs, via the reduction of the C5-C6 double bond in target uridines.</text>
</comment>
<feature type="binding site" evidence="14">
    <location>
        <position position="136"/>
    </location>
    <ligand>
        <name>FMN</name>
        <dbReference type="ChEBI" id="CHEBI:58210"/>
    </ligand>
</feature>
<evidence type="ECO:0000256" key="14">
    <source>
        <dbReference type="PIRSR" id="PIRSR006621-2"/>
    </source>
</evidence>
<gene>
    <name evidence="16" type="ordered locus">HMU03250</name>
</gene>
<evidence type="ECO:0000256" key="2">
    <source>
        <dbReference type="ARBA" id="ARBA00002790"/>
    </source>
</evidence>
<evidence type="ECO:0000256" key="12">
    <source>
        <dbReference type="PIRNR" id="PIRNR006621"/>
    </source>
</evidence>
<protein>
    <recommendedName>
        <fullName evidence="12">tRNA-dihydrouridine synthase</fullName>
        <ecNumber evidence="12">1.3.1.-</ecNumber>
    </recommendedName>
</protein>
<comment type="catalytic activity">
    <reaction evidence="11">
        <text>a 5,6-dihydrouridine in tRNA + NAD(+) = a uridine in tRNA + NADH + H(+)</text>
        <dbReference type="Rhea" id="RHEA:54452"/>
        <dbReference type="Rhea" id="RHEA-COMP:13339"/>
        <dbReference type="Rhea" id="RHEA-COMP:13887"/>
        <dbReference type="ChEBI" id="CHEBI:15378"/>
        <dbReference type="ChEBI" id="CHEBI:57540"/>
        <dbReference type="ChEBI" id="CHEBI:57945"/>
        <dbReference type="ChEBI" id="CHEBI:65315"/>
        <dbReference type="ChEBI" id="CHEBI:74443"/>
    </reaction>
</comment>
<keyword evidence="17" id="KW-1185">Reference proteome</keyword>
<keyword evidence="6 12" id="KW-0819">tRNA processing</keyword>
<comment type="cofactor">
    <cofactor evidence="1 12 14">
        <name>FMN</name>
        <dbReference type="ChEBI" id="CHEBI:58210"/>
    </cofactor>
</comment>
<dbReference type="Gene3D" id="3.20.20.70">
    <property type="entry name" value="Aldolase class I"/>
    <property type="match status" value="1"/>
</dbReference>
<dbReference type="InterPro" id="IPR013785">
    <property type="entry name" value="Aldolase_TIM"/>
</dbReference>
<sequence>MNFENLLMLAPLAGYTDLPFRSVVKQFGVDITVSEMISSHALVYQSAKTLKMLCKSPQESPYAVQISGSKIEIIKQAVERINEIDGIDIIDFNCGCPAPKVANHGNGSGLLKNLSLLVKLLNTIKETSNKPYSSVKVRLGFDQKIPEEIANALKDANVDYVVVHGRTRSDGYKKERIDYESIAKIKQILSAPVIANGEITDYASARRVLEITGANGLMIGRAAISTPWIFWQIKNKTTEIPPIIKKELVLKHFDAMVGFYGEHGAILFRKNLHAYAKGHQGASEYRDIVNKIIDPKIMRESIEHFFEKNFLVQEALPQLITLNKKSS</sequence>
<dbReference type="GO" id="GO:0017150">
    <property type="term" value="F:tRNA dihydrouridine synthase activity"/>
    <property type="evidence" value="ECO:0007669"/>
    <property type="project" value="InterPro"/>
</dbReference>
<evidence type="ECO:0000256" key="9">
    <source>
        <dbReference type="ARBA" id="ARBA00023002"/>
    </source>
</evidence>
<dbReference type="PROSITE" id="PS01136">
    <property type="entry name" value="UPF0034"/>
    <property type="match status" value="1"/>
</dbReference>
<evidence type="ECO:0000256" key="6">
    <source>
        <dbReference type="ARBA" id="ARBA00022694"/>
    </source>
</evidence>
<keyword evidence="14" id="KW-0547">Nucleotide-binding</keyword>
<dbReference type="GO" id="GO:0050660">
    <property type="term" value="F:flavin adenine dinucleotide binding"/>
    <property type="evidence" value="ECO:0007669"/>
    <property type="project" value="InterPro"/>
</dbReference>
<feature type="active site" description="Proton donor" evidence="13">
    <location>
        <position position="96"/>
    </location>
</feature>
<evidence type="ECO:0000256" key="5">
    <source>
        <dbReference type="ARBA" id="ARBA00022643"/>
    </source>
</evidence>
<name>D3UGG6_HELM1</name>
<keyword evidence="9 12" id="KW-0560">Oxidoreductase</keyword>
<feature type="domain" description="DUS-like FMN-binding" evidence="15">
    <location>
        <begin position="8"/>
        <end position="303"/>
    </location>
</feature>
<comment type="similarity">
    <text evidence="12">Belongs to the dus family.</text>
</comment>
<evidence type="ECO:0000259" key="15">
    <source>
        <dbReference type="Pfam" id="PF01207"/>
    </source>
</evidence>
<dbReference type="EC" id="1.3.1.-" evidence="12"/>
<dbReference type="InterPro" id="IPR024036">
    <property type="entry name" value="tRNA-dHydroUridine_Synthase_C"/>
</dbReference>
<evidence type="ECO:0000256" key="8">
    <source>
        <dbReference type="ARBA" id="ARBA00022884"/>
    </source>
</evidence>
<dbReference type="InterPro" id="IPR018517">
    <property type="entry name" value="tRNA_hU_synthase_CS"/>
</dbReference>
<dbReference type="GO" id="GO:0000049">
    <property type="term" value="F:tRNA binding"/>
    <property type="evidence" value="ECO:0007669"/>
    <property type="project" value="UniProtKB-KW"/>
</dbReference>
<dbReference type="CDD" id="cd02801">
    <property type="entry name" value="DUS_like_FMN"/>
    <property type="match status" value="1"/>
</dbReference>
<dbReference type="RefSeq" id="WP_013022679.1">
    <property type="nucleotide sequence ID" value="NC_013949.1"/>
</dbReference>
<evidence type="ECO:0000256" key="1">
    <source>
        <dbReference type="ARBA" id="ARBA00001917"/>
    </source>
</evidence>
<dbReference type="STRING" id="679897.HMU03250"/>
<proteinExistence type="inferred from homology"/>
<evidence type="ECO:0000313" key="16">
    <source>
        <dbReference type="EMBL" id="CBG39587.1"/>
    </source>
</evidence>
<dbReference type="InterPro" id="IPR035587">
    <property type="entry name" value="DUS-like_FMN-bd"/>
</dbReference>